<feature type="signal peptide" evidence="1">
    <location>
        <begin position="1"/>
        <end position="23"/>
    </location>
</feature>
<evidence type="ECO:0000313" key="3">
    <source>
        <dbReference type="Proteomes" id="UP000178187"/>
    </source>
</evidence>
<evidence type="ECO:0000256" key="1">
    <source>
        <dbReference type="SAM" id="SignalP"/>
    </source>
</evidence>
<feature type="chain" id="PRO_5009576617" description="Cytochrome c domain-containing protein" evidence="1">
    <location>
        <begin position="24"/>
        <end position="202"/>
    </location>
</feature>
<sequence>MKIKRVCVLTFIIMLALSGKGMSYPPAVGILGKAASCMSCHANNGPWTDERQTIIDVLDKDTMKSLGQADGTFLVTVKRGEPKTLLTVIGRTKGDTAEAPYRNAWLYLDASTIGGSSLSKFAPGWDVNLPMSCRIVGDKLEQYEGAALTVLPMTIRPTDVARDAELTLQVMLTQGESVKGKPKEGMLGSYFERKVKMKVTDE</sequence>
<protein>
    <recommendedName>
        <fullName evidence="4">Cytochrome c domain-containing protein</fullName>
    </recommendedName>
</protein>
<organism evidence="2 3">
    <name type="scientific">Candidatus Danuiimicrobium aquiferis</name>
    <dbReference type="NCBI Taxonomy" id="1801832"/>
    <lineage>
        <taxon>Bacteria</taxon>
        <taxon>Pseudomonadati</taxon>
        <taxon>Candidatus Omnitrophota</taxon>
        <taxon>Candidatus Danuiimicrobium</taxon>
    </lineage>
</organism>
<dbReference type="AlphaFoldDB" id="A0A1G1KZF2"/>
<evidence type="ECO:0008006" key="4">
    <source>
        <dbReference type="Google" id="ProtNLM"/>
    </source>
</evidence>
<dbReference type="Proteomes" id="UP000178187">
    <property type="component" value="Unassembled WGS sequence"/>
</dbReference>
<gene>
    <name evidence="2" type="ORF">A3G33_04100</name>
</gene>
<name>A0A1G1KZF2_9BACT</name>
<dbReference type="EMBL" id="MHFR01000036">
    <property type="protein sequence ID" value="OGW98278.1"/>
    <property type="molecule type" value="Genomic_DNA"/>
</dbReference>
<reference evidence="2 3" key="1">
    <citation type="journal article" date="2016" name="Nat. Commun.">
        <title>Thousands of microbial genomes shed light on interconnected biogeochemical processes in an aquifer system.</title>
        <authorList>
            <person name="Anantharaman K."/>
            <person name="Brown C.T."/>
            <person name="Hug L.A."/>
            <person name="Sharon I."/>
            <person name="Castelle C.J."/>
            <person name="Probst A.J."/>
            <person name="Thomas B.C."/>
            <person name="Singh A."/>
            <person name="Wilkins M.J."/>
            <person name="Karaoz U."/>
            <person name="Brodie E.L."/>
            <person name="Williams K.H."/>
            <person name="Hubbard S.S."/>
            <person name="Banfield J.F."/>
        </authorList>
    </citation>
    <scope>NUCLEOTIDE SEQUENCE [LARGE SCALE GENOMIC DNA]</scope>
</reference>
<evidence type="ECO:0000313" key="2">
    <source>
        <dbReference type="EMBL" id="OGW98278.1"/>
    </source>
</evidence>
<accession>A0A1G1KZF2</accession>
<proteinExistence type="predicted"/>
<comment type="caution">
    <text evidence="2">The sequence shown here is derived from an EMBL/GenBank/DDBJ whole genome shotgun (WGS) entry which is preliminary data.</text>
</comment>
<keyword evidence="1" id="KW-0732">Signal</keyword>